<dbReference type="GO" id="GO:0016020">
    <property type="term" value="C:membrane"/>
    <property type="evidence" value="ECO:0007669"/>
    <property type="project" value="InterPro"/>
</dbReference>
<dbReference type="eggNOG" id="COG1762">
    <property type="taxonomic scope" value="Bacteria"/>
</dbReference>
<evidence type="ECO:0000256" key="2">
    <source>
        <dbReference type="ARBA" id="ARBA00022553"/>
    </source>
</evidence>
<dbReference type="PROSITE" id="PS00372">
    <property type="entry name" value="PTS_EIIA_TYPE_2_HIS"/>
    <property type="match status" value="1"/>
</dbReference>
<dbReference type="Gene3D" id="3.40.930.10">
    <property type="entry name" value="Mannitol-specific EII, Chain A"/>
    <property type="match status" value="2"/>
</dbReference>
<protein>
    <submittedName>
        <fullName evidence="7">PTS system, IIA component</fullName>
        <ecNumber evidence="7">2.7.1.69</ecNumber>
    </submittedName>
</protein>
<dbReference type="GO" id="GO:0008982">
    <property type="term" value="F:protein-N(PI)-phosphohistidine-sugar phosphotransferase activity"/>
    <property type="evidence" value="ECO:0007669"/>
    <property type="project" value="InterPro"/>
</dbReference>
<name>A0A087CGX0_9BIFI</name>
<dbReference type="GeneID" id="98301247"/>
<dbReference type="AlphaFoldDB" id="A0A087CGX0"/>
<comment type="caution">
    <text evidence="7">The sequence shown here is derived from an EMBL/GenBank/DDBJ whole genome shotgun (WGS) entry which is preliminary data.</text>
</comment>
<dbReference type="STRING" id="218140.BPSY_1370"/>
<evidence type="ECO:0000256" key="3">
    <source>
        <dbReference type="ARBA" id="ARBA00022597"/>
    </source>
</evidence>
<dbReference type="GO" id="GO:0030295">
    <property type="term" value="F:protein kinase activator activity"/>
    <property type="evidence" value="ECO:0007669"/>
    <property type="project" value="TreeGrafter"/>
</dbReference>
<keyword evidence="2" id="KW-0597">Phosphoprotein</keyword>
<dbReference type="SUPFAM" id="SSF55804">
    <property type="entry name" value="Phoshotransferase/anion transport protein"/>
    <property type="match status" value="2"/>
</dbReference>
<organism evidence="7 8">
    <name type="scientific">Bifidobacterium psychraerophilum</name>
    <dbReference type="NCBI Taxonomy" id="218140"/>
    <lineage>
        <taxon>Bacteria</taxon>
        <taxon>Bacillati</taxon>
        <taxon>Actinomycetota</taxon>
        <taxon>Actinomycetes</taxon>
        <taxon>Bifidobacteriales</taxon>
        <taxon>Bifidobacteriaceae</taxon>
        <taxon>Bifidobacterium</taxon>
    </lineage>
</organism>
<dbReference type="InterPro" id="IPR004715">
    <property type="entry name" value="PTS_IIA_fruc"/>
</dbReference>
<evidence type="ECO:0000256" key="4">
    <source>
        <dbReference type="ARBA" id="ARBA00022679"/>
    </source>
</evidence>
<keyword evidence="8" id="KW-1185">Reference proteome</keyword>
<dbReference type="InterPro" id="IPR002178">
    <property type="entry name" value="PTS_EIIA_type-2_dom"/>
</dbReference>
<dbReference type="InterPro" id="IPR051541">
    <property type="entry name" value="PTS_SugarTrans_NitroReg"/>
</dbReference>
<accession>A0A087CGX0</accession>
<sequence>MRRLLLWEPNWQVHDKAALLSRVSQYLLDERMIVDSDAITWALTTREDLGNDLVAPNVAIPHAQHAAVEHAVMLMVKLRHPLLDWCPGADVDRYVFSLIPTTPSARDAGELKEFYTDIADDQVMDRLSLGDQREIRTIFASRRKTTVEPLSLNAVLDRNTILTKVEAERKDEVIATLSQRLYEQGYISSVDEFVQAVNQREREGATGIGQHVAIPHGRSETVTRNGVAIAILDHEIEWESLDDTGAKVVVLLTVGAGGQGSQDHLKMLSLFARKLGKNEVIEGLLKANTIDDVIATFSD</sequence>
<evidence type="ECO:0000256" key="1">
    <source>
        <dbReference type="ARBA" id="ARBA00022448"/>
    </source>
</evidence>
<dbReference type="Proteomes" id="UP000029050">
    <property type="component" value="Unassembled WGS sequence"/>
</dbReference>
<dbReference type="Pfam" id="PF00359">
    <property type="entry name" value="PTS_EIIA_2"/>
    <property type="match status" value="2"/>
</dbReference>
<feature type="domain" description="PTS EIIA type-2" evidence="6">
    <location>
        <begin position="1"/>
        <end position="142"/>
    </location>
</feature>
<keyword evidence="3" id="KW-0762">Sugar transport</keyword>
<dbReference type="CDD" id="cd00211">
    <property type="entry name" value="PTS_IIA_fru"/>
    <property type="match status" value="1"/>
</dbReference>
<feature type="domain" description="PTS EIIA type-2" evidence="6">
    <location>
        <begin position="154"/>
        <end position="299"/>
    </location>
</feature>
<keyword evidence="1" id="KW-0813">Transport</keyword>
<evidence type="ECO:0000259" key="6">
    <source>
        <dbReference type="PROSITE" id="PS51094"/>
    </source>
</evidence>
<dbReference type="GO" id="GO:0009401">
    <property type="term" value="P:phosphoenolpyruvate-dependent sugar phosphotransferase system"/>
    <property type="evidence" value="ECO:0007669"/>
    <property type="project" value="UniProtKB-KW"/>
</dbReference>
<dbReference type="PROSITE" id="PS51094">
    <property type="entry name" value="PTS_EIIA_TYPE_2"/>
    <property type="match status" value="2"/>
</dbReference>
<evidence type="ECO:0000313" key="8">
    <source>
        <dbReference type="Proteomes" id="UP000029050"/>
    </source>
</evidence>
<evidence type="ECO:0000256" key="5">
    <source>
        <dbReference type="ARBA" id="ARBA00022683"/>
    </source>
</evidence>
<evidence type="ECO:0000313" key="7">
    <source>
        <dbReference type="EMBL" id="KFI82520.1"/>
    </source>
</evidence>
<keyword evidence="5" id="KW-0598">Phosphotransferase system</keyword>
<dbReference type="PANTHER" id="PTHR47738">
    <property type="entry name" value="PTS SYSTEM FRUCTOSE-LIKE EIIA COMPONENT-RELATED"/>
    <property type="match status" value="1"/>
</dbReference>
<dbReference type="InterPro" id="IPR016152">
    <property type="entry name" value="PTrfase/Anion_transptr"/>
</dbReference>
<dbReference type="EMBL" id="JGZI01000009">
    <property type="protein sequence ID" value="KFI82520.1"/>
    <property type="molecule type" value="Genomic_DNA"/>
</dbReference>
<gene>
    <name evidence="7" type="ORF">BPSY_1370</name>
</gene>
<dbReference type="EC" id="2.7.1.69" evidence="7"/>
<reference evidence="7 8" key="1">
    <citation type="submission" date="2014-03" db="EMBL/GenBank/DDBJ databases">
        <title>Genomics of Bifidobacteria.</title>
        <authorList>
            <person name="Ventura M."/>
            <person name="Milani C."/>
            <person name="Lugli G.A."/>
        </authorList>
    </citation>
    <scope>NUCLEOTIDE SEQUENCE [LARGE SCALE GENOMIC DNA]</scope>
    <source>
        <strain evidence="7 8">LMG 21775</strain>
    </source>
</reference>
<keyword evidence="4 7" id="KW-0808">Transferase</keyword>
<dbReference type="NCBIfam" id="TIGR00848">
    <property type="entry name" value="fruA"/>
    <property type="match status" value="1"/>
</dbReference>
<proteinExistence type="predicted"/>
<dbReference type="RefSeq" id="WP_081884307.1">
    <property type="nucleotide sequence ID" value="NZ_JGZI01000009.1"/>
</dbReference>